<feature type="domain" description="YCII-related" evidence="1">
    <location>
        <begin position="2"/>
        <end position="72"/>
    </location>
</feature>
<dbReference type="SUPFAM" id="SSF54909">
    <property type="entry name" value="Dimeric alpha+beta barrel"/>
    <property type="match status" value="1"/>
</dbReference>
<dbReference type="OrthoDB" id="5519740at2759"/>
<dbReference type="STRING" id="933084.A0A067P8W5"/>
<dbReference type="InParanoid" id="A0A067P8W5"/>
<dbReference type="InterPro" id="IPR011008">
    <property type="entry name" value="Dimeric_a/b-barrel"/>
</dbReference>
<gene>
    <name evidence="2" type="ORF">JAAARDRAFT_42276</name>
</gene>
<dbReference type="HOGENOM" id="CLU_110355_2_1_1"/>
<proteinExistence type="predicted"/>
<evidence type="ECO:0000313" key="3">
    <source>
        <dbReference type="Proteomes" id="UP000027265"/>
    </source>
</evidence>
<evidence type="ECO:0000313" key="2">
    <source>
        <dbReference type="EMBL" id="KDQ50280.1"/>
    </source>
</evidence>
<dbReference type="AlphaFoldDB" id="A0A067P8W5"/>
<dbReference type="PANTHER" id="PTHR33606">
    <property type="entry name" value="PROTEIN YCII"/>
    <property type="match status" value="1"/>
</dbReference>
<dbReference type="Gene3D" id="3.30.70.1060">
    <property type="entry name" value="Dimeric alpha+beta barrel"/>
    <property type="match status" value="1"/>
</dbReference>
<dbReference type="PANTHER" id="PTHR33606:SF3">
    <property type="entry name" value="PROTEIN YCII"/>
    <property type="match status" value="1"/>
</dbReference>
<accession>A0A067P8W5</accession>
<dbReference type="InterPro" id="IPR005545">
    <property type="entry name" value="YCII"/>
</dbReference>
<dbReference type="Proteomes" id="UP000027265">
    <property type="component" value="Unassembled WGS sequence"/>
</dbReference>
<protein>
    <recommendedName>
        <fullName evidence="1">YCII-related domain-containing protein</fullName>
    </recommendedName>
</protein>
<name>A0A067P8W5_9AGAM</name>
<keyword evidence="3" id="KW-1185">Reference proteome</keyword>
<dbReference type="Pfam" id="PF03795">
    <property type="entry name" value="YCII"/>
    <property type="match status" value="1"/>
</dbReference>
<dbReference type="EMBL" id="KL197763">
    <property type="protein sequence ID" value="KDQ50280.1"/>
    <property type="molecule type" value="Genomic_DNA"/>
</dbReference>
<organism evidence="2 3">
    <name type="scientific">Jaapia argillacea MUCL 33604</name>
    <dbReference type="NCBI Taxonomy" id="933084"/>
    <lineage>
        <taxon>Eukaryota</taxon>
        <taxon>Fungi</taxon>
        <taxon>Dikarya</taxon>
        <taxon>Basidiomycota</taxon>
        <taxon>Agaricomycotina</taxon>
        <taxon>Agaricomycetes</taxon>
        <taxon>Agaricomycetidae</taxon>
        <taxon>Jaapiales</taxon>
        <taxon>Jaapiaceae</taxon>
        <taxon>Jaapia</taxon>
    </lineage>
</organism>
<dbReference type="InterPro" id="IPR051807">
    <property type="entry name" value="Sec-metab_biosynth-assoc"/>
</dbReference>
<evidence type="ECO:0000259" key="1">
    <source>
        <dbReference type="Pfam" id="PF03795"/>
    </source>
</evidence>
<sequence length="91" mass="10074">MAVRPKHLEKAHEAIAKGIIQFGGAFLTPESIASPTAEKKLVGSTMLIRASSFEEAKSIIESDVYWTNNVWDHEKLFIAPFLVATPDSFKI</sequence>
<reference evidence="3" key="1">
    <citation type="journal article" date="2014" name="Proc. Natl. Acad. Sci. U.S.A.">
        <title>Extensive sampling of basidiomycete genomes demonstrates inadequacy of the white-rot/brown-rot paradigm for wood decay fungi.</title>
        <authorList>
            <person name="Riley R."/>
            <person name="Salamov A.A."/>
            <person name="Brown D.W."/>
            <person name="Nagy L.G."/>
            <person name="Floudas D."/>
            <person name="Held B.W."/>
            <person name="Levasseur A."/>
            <person name="Lombard V."/>
            <person name="Morin E."/>
            <person name="Otillar R."/>
            <person name="Lindquist E.A."/>
            <person name="Sun H."/>
            <person name="LaButti K.M."/>
            <person name="Schmutz J."/>
            <person name="Jabbour D."/>
            <person name="Luo H."/>
            <person name="Baker S.E."/>
            <person name="Pisabarro A.G."/>
            <person name="Walton J.D."/>
            <person name="Blanchette R.A."/>
            <person name="Henrissat B."/>
            <person name="Martin F."/>
            <person name="Cullen D."/>
            <person name="Hibbett D.S."/>
            <person name="Grigoriev I.V."/>
        </authorList>
    </citation>
    <scope>NUCLEOTIDE SEQUENCE [LARGE SCALE GENOMIC DNA]</scope>
    <source>
        <strain evidence="3">MUCL 33604</strain>
    </source>
</reference>